<dbReference type="Pfam" id="PF14088">
    <property type="entry name" value="DUF4268"/>
    <property type="match status" value="1"/>
</dbReference>
<comment type="caution">
    <text evidence="2">The sequence shown here is derived from an EMBL/GenBank/DDBJ whole genome shotgun (WGS) entry which is preliminary data.</text>
</comment>
<feature type="domain" description="DUF4268" evidence="1">
    <location>
        <begin position="187"/>
        <end position="322"/>
    </location>
</feature>
<proteinExistence type="predicted"/>
<organism evidence="2">
    <name type="scientific">marine sediment metagenome</name>
    <dbReference type="NCBI Taxonomy" id="412755"/>
    <lineage>
        <taxon>unclassified sequences</taxon>
        <taxon>metagenomes</taxon>
        <taxon>ecological metagenomes</taxon>
    </lineage>
</organism>
<name>A0A0F9FYI3_9ZZZZ</name>
<accession>A0A0F9FYI3</accession>
<dbReference type="GO" id="GO:0003676">
    <property type="term" value="F:nucleic acid binding"/>
    <property type="evidence" value="ECO:0007669"/>
    <property type="project" value="InterPro"/>
</dbReference>
<evidence type="ECO:0000313" key="2">
    <source>
        <dbReference type="EMBL" id="KKL56217.1"/>
    </source>
</evidence>
<evidence type="ECO:0000259" key="1">
    <source>
        <dbReference type="Pfam" id="PF14088"/>
    </source>
</evidence>
<dbReference type="InterPro" id="IPR025364">
    <property type="entry name" value="DUF4268"/>
</dbReference>
<dbReference type="EMBL" id="LAZR01030568">
    <property type="protein sequence ID" value="KKL56217.1"/>
    <property type="molecule type" value="Genomic_DNA"/>
</dbReference>
<dbReference type="Gene3D" id="3.40.1350.10">
    <property type="match status" value="1"/>
</dbReference>
<sequence length="326" mass="39332">MHHQDFDIKIINVNIMEKKRIVKIEEFISINRLWVKEDKDFTPWLKENIDYLTEAIGFELNPEERELPITEGFRIDLVAKDSEGNRIVIENQYKDSNHDHLGKLLVYCISLNAKVGIWICENARQSHIEVIEWLNEFSEGIDFYLIQLKLGKIEDMYIPLFEVISKPSQDSKMIGKTKKEMSETEQLYKEFWIEFLEEANEQTDLFKNIYSPFPQQFLNISAGKRLFYLSNFTKDTIRTELYFNNSKKERNKQYYDELYKNKDEIEKEFGETLQWERLELRKACRIKIEQKGISWLDKKNWDEIHQFFIKYTMKFNEVFGTYIQKL</sequence>
<dbReference type="AlphaFoldDB" id="A0A0F9FYI3"/>
<protein>
    <recommendedName>
        <fullName evidence="1">DUF4268 domain-containing protein</fullName>
    </recommendedName>
</protein>
<gene>
    <name evidence="2" type="ORF">LCGC14_2247610</name>
</gene>
<dbReference type="InterPro" id="IPR011856">
    <property type="entry name" value="tRNA_endonuc-like_dom_sf"/>
</dbReference>
<reference evidence="2" key="1">
    <citation type="journal article" date="2015" name="Nature">
        <title>Complex archaea that bridge the gap between prokaryotes and eukaryotes.</title>
        <authorList>
            <person name="Spang A."/>
            <person name="Saw J.H."/>
            <person name="Jorgensen S.L."/>
            <person name="Zaremba-Niedzwiedzka K."/>
            <person name="Martijn J."/>
            <person name="Lind A.E."/>
            <person name="van Eijk R."/>
            <person name="Schleper C."/>
            <person name="Guy L."/>
            <person name="Ettema T.J."/>
        </authorList>
    </citation>
    <scope>NUCLEOTIDE SEQUENCE</scope>
</reference>